<evidence type="ECO:0000256" key="6">
    <source>
        <dbReference type="ARBA" id="ARBA00023136"/>
    </source>
</evidence>
<dbReference type="InterPro" id="IPR022791">
    <property type="entry name" value="L-PG_synthase/AglD"/>
</dbReference>
<feature type="transmembrane region" description="Helical" evidence="7">
    <location>
        <begin position="290"/>
        <end position="309"/>
    </location>
</feature>
<evidence type="ECO:0000256" key="5">
    <source>
        <dbReference type="ARBA" id="ARBA00022989"/>
    </source>
</evidence>
<keyword evidence="5 7" id="KW-1133">Transmembrane helix</keyword>
<evidence type="ECO:0000256" key="1">
    <source>
        <dbReference type="ARBA" id="ARBA00004651"/>
    </source>
</evidence>
<feature type="transmembrane region" description="Helical" evidence="7">
    <location>
        <begin position="541"/>
        <end position="560"/>
    </location>
</feature>
<keyword evidence="4 7" id="KW-0812">Transmembrane</keyword>
<dbReference type="InterPro" id="IPR029044">
    <property type="entry name" value="Nucleotide-diphossugar_trans"/>
</dbReference>
<name>A0A1I6J4I3_9EURY</name>
<dbReference type="NCBIfam" id="TIGR00374">
    <property type="entry name" value="flippase-like domain"/>
    <property type="match status" value="1"/>
</dbReference>
<dbReference type="STRING" id="553469.SAMN04487947_4039"/>
<dbReference type="OrthoDB" id="306555at2157"/>
<dbReference type="AlphaFoldDB" id="A0A1I6J4I3"/>
<evidence type="ECO:0000313" key="9">
    <source>
        <dbReference type="EMBL" id="SFR73924.1"/>
    </source>
</evidence>
<dbReference type="InterPro" id="IPR001173">
    <property type="entry name" value="Glyco_trans_2-like"/>
</dbReference>
<feature type="transmembrane region" description="Helical" evidence="7">
    <location>
        <begin position="455"/>
        <end position="477"/>
    </location>
</feature>
<dbReference type="GO" id="GO:0005886">
    <property type="term" value="C:plasma membrane"/>
    <property type="evidence" value="ECO:0007669"/>
    <property type="project" value="UniProtKB-SubCell"/>
</dbReference>
<accession>A0A1I6J4I3</accession>
<reference evidence="10" key="1">
    <citation type="submission" date="2016-10" db="EMBL/GenBank/DDBJ databases">
        <authorList>
            <person name="Varghese N."/>
            <person name="Submissions S."/>
        </authorList>
    </citation>
    <scope>NUCLEOTIDE SEQUENCE [LARGE SCALE GENOMIC DNA]</scope>
    <source>
        <strain evidence="10">CGMCC 1.7736</strain>
    </source>
</reference>
<dbReference type="Proteomes" id="UP000198531">
    <property type="component" value="Unassembled WGS sequence"/>
</dbReference>
<dbReference type="PANTHER" id="PTHR39087">
    <property type="entry name" value="UPF0104 MEMBRANE PROTEIN MJ1595"/>
    <property type="match status" value="1"/>
</dbReference>
<dbReference type="CDD" id="cd04179">
    <property type="entry name" value="DPM_DPG-synthase_like"/>
    <property type="match status" value="1"/>
</dbReference>
<feature type="transmembrane region" description="Helical" evidence="7">
    <location>
        <begin position="370"/>
        <end position="392"/>
    </location>
</feature>
<feature type="transmembrane region" description="Helical" evidence="7">
    <location>
        <begin position="399"/>
        <end position="422"/>
    </location>
</feature>
<dbReference type="Pfam" id="PF00535">
    <property type="entry name" value="Glycos_transf_2"/>
    <property type="match status" value="1"/>
</dbReference>
<keyword evidence="6 7" id="KW-0472">Membrane</keyword>
<dbReference type="Pfam" id="PF03706">
    <property type="entry name" value="LPG_synthase_TM"/>
    <property type="match status" value="1"/>
</dbReference>
<gene>
    <name evidence="9" type="ORF">SAMN04487947_4039</name>
</gene>
<feature type="transmembrane region" description="Helical" evidence="7">
    <location>
        <begin position="484"/>
        <end position="504"/>
    </location>
</feature>
<proteinExistence type="inferred from homology"/>
<feature type="transmembrane region" description="Helical" evidence="7">
    <location>
        <begin position="258"/>
        <end position="278"/>
    </location>
</feature>
<evidence type="ECO:0000256" key="3">
    <source>
        <dbReference type="ARBA" id="ARBA00022475"/>
    </source>
</evidence>
<evidence type="ECO:0000256" key="7">
    <source>
        <dbReference type="SAM" id="Phobius"/>
    </source>
</evidence>
<evidence type="ECO:0000256" key="2">
    <source>
        <dbReference type="ARBA" id="ARBA00011061"/>
    </source>
</evidence>
<protein>
    <recommendedName>
        <fullName evidence="8">Glycosyltransferase 2-like domain-containing protein</fullName>
    </recommendedName>
</protein>
<evidence type="ECO:0000256" key="4">
    <source>
        <dbReference type="ARBA" id="ARBA00022692"/>
    </source>
</evidence>
<evidence type="ECO:0000313" key="10">
    <source>
        <dbReference type="Proteomes" id="UP000198531"/>
    </source>
</evidence>
<keyword evidence="3" id="KW-1003">Cell membrane</keyword>
<keyword evidence="10" id="KW-1185">Reference proteome</keyword>
<dbReference type="PANTHER" id="PTHR39087:SF2">
    <property type="entry name" value="UPF0104 MEMBRANE PROTEIN MJ1595"/>
    <property type="match status" value="1"/>
</dbReference>
<comment type="subcellular location">
    <subcellularLocation>
        <location evidence="1">Cell membrane</location>
        <topology evidence="1">Multi-pass membrane protein</topology>
    </subcellularLocation>
</comment>
<sequence length="579" mass="63799">MIVDVIIPAYNEADHFRQLEERLLEPLRSVDRDWEFRVYLVVNDDSTDESPELADELAERCEEVRVVHRTVDPGFGNALKHGFVESDGDVVVPFMADYSDDPFDIPKLVDEIENGYDFVYGSRFAPGGTVEGYSPLKLFYNRSFNNLVRLLFGVRERDITNAFSAYRRTVISSIGPENIDSESFDITAELPLRAHIKGFRSTEVPVSWRSREAGVSKLNATRKGPLYVKRLLEQFVVGNAAAMRDLTESVTSQSKSRLLSSVVFGIVILLVLLSISGMNSVFDILRNANPAWIAVAAAAYLGSFVIRTWRWRVLLRTSGHLASRGGVFRSILAGWFINFLVPARGGDILRGLALKTTEDVPFSVGTGTIVIARIFDMLVLALGLFAVSLLFVDSRYTIYLGVGAVGLAAVMLAGLGAVYYFGDWVSDRFEHWIADIRESIRAVREALQESATNPFGLSLAFLLSIPVWVLEASTLFFTARALSLSIPPAPVVAAGIAAFVSQAVPVTPAGIGTFEATITAVLSLSGVEQNVGTSLSILDHFMRLAVVYLFGAVSVVHIGFRSRTYFRKKRRESNTSPVE</sequence>
<organism evidence="9 10">
    <name type="scientific">Halogeometricum rufum</name>
    <dbReference type="NCBI Taxonomy" id="553469"/>
    <lineage>
        <taxon>Archaea</taxon>
        <taxon>Methanobacteriati</taxon>
        <taxon>Methanobacteriota</taxon>
        <taxon>Stenosarchaea group</taxon>
        <taxon>Halobacteria</taxon>
        <taxon>Halobacteriales</taxon>
        <taxon>Haloferacaceae</taxon>
        <taxon>Halogeometricum</taxon>
    </lineage>
</organism>
<feature type="domain" description="Glycosyltransferase 2-like" evidence="8">
    <location>
        <begin position="5"/>
        <end position="173"/>
    </location>
</feature>
<dbReference type="RefSeq" id="WP_089811056.1">
    <property type="nucleotide sequence ID" value="NZ_FOYT01000006.1"/>
</dbReference>
<dbReference type="EMBL" id="FOYT01000006">
    <property type="protein sequence ID" value="SFR73924.1"/>
    <property type="molecule type" value="Genomic_DNA"/>
</dbReference>
<comment type="similarity">
    <text evidence="2">Belongs to the UPF0104 family.</text>
</comment>
<dbReference type="SUPFAM" id="SSF53448">
    <property type="entry name" value="Nucleotide-diphospho-sugar transferases"/>
    <property type="match status" value="1"/>
</dbReference>
<evidence type="ECO:0000259" key="8">
    <source>
        <dbReference type="Pfam" id="PF00535"/>
    </source>
</evidence>
<dbReference type="Gene3D" id="3.90.550.10">
    <property type="entry name" value="Spore Coat Polysaccharide Biosynthesis Protein SpsA, Chain A"/>
    <property type="match status" value="1"/>
</dbReference>